<dbReference type="Pfam" id="PF11338">
    <property type="entry name" value="DUF3140"/>
    <property type="match status" value="1"/>
</dbReference>
<keyword evidence="3" id="KW-1185">Reference proteome</keyword>
<dbReference type="Proteomes" id="UP000324965">
    <property type="component" value="Unassembled WGS sequence"/>
</dbReference>
<organism evidence="2 3">
    <name type="scientific">Streptomyces apricus</name>
    <dbReference type="NCBI Taxonomy" id="1828112"/>
    <lineage>
        <taxon>Bacteria</taxon>
        <taxon>Bacillati</taxon>
        <taxon>Actinomycetota</taxon>
        <taxon>Actinomycetes</taxon>
        <taxon>Kitasatosporales</taxon>
        <taxon>Streptomycetaceae</taxon>
        <taxon>Streptomyces</taxon>
    </lineage>
</organism>
<reference evidence="2 3" key="1">
    <citation type="submission" date="2019-05" db="EMBL/GenBank/DDBJ databases">
        <authorList>
            <person name="Hariharan J."/>
            <person name="Choudoir M.J."/>
            <person name="Diebold P."/>
            <person name="Panke-Buisse K."/>
            <person name="Buckley D.H."/>
        </authorList>
    </citation>
    <scope>NUCLEOTIDE SEQUENCE [LARGE SCALE GENOMIC DNA]</scope>
    <source>
        <strain evidence="2 3">SUN51</strain>
    </source>
</reference>
<dbReference type="InterPro" id="IPR021487">
    <property type="entry name" value="DUF3140"/>
</dbReference>
<dbReference type="OrthoDB" id="513524at2"/>
<gene>
    <name evidence="2" type="ORF">FGF04_11650</name>
</gene>
<dbReference type="EMBL" id="VDFC01000033">
    <property type="protein sequence ID" value="KAA0940121.1"/>
    <property type="molecule type" value="Genomic_DNA"/>
</dbReference>
<feature type="region of interest" description="Disordered" evidence="1">
    <location>
        <begin position="80"/>
        <end position="132"/>
    </location>
</feature>
<evidence type="ECO:0000256" key="1">
    <source>
        <dbReference type="SAM" id="MobiDB-lite"/>
    </source>
</evidence>
<dbReference type="PANTHER" id="PTHR40630:SF1">
    <property type="entry name" value="DNA-BINDING PROTEIN"/>
    <property type="match status" value="1"/>
</dbReference>
<dbReference type="RefSeq" id="WP_149511206.1">
    <property type="nucleotide sequence ID" value="NZ_VDFC01000033.1"/>
</dbReference>
<dbReference type="AlphaFoldDB" id="A0A5B0BEY1"/>
<name>A0A5B0BEY1_9ACTN</name>
<feature type="compositionally biased region" description="Low complexity" evidence="1">
    <location>
        <begin position="80"/>
        <end position="98"/>
    </location>
</feature>
<accession>A0A5B0BEY1</accession>
<dbReference type="PANTHER" id="PTHR40630">
    <property type="entry name" value="POSSIBLE DNA-BINDING PROTEIN"/>
    <property type="match status" value="1"/>
</dbReference>
<sequence>MADALELDALWEEFHRVVNMTSQELAAWLQVNEASEETVPPPEHDGAPTGEHVLAILQKRRVDLTDEDLDVMYEVVDTVTAETDAGTGTGTDAEAGAGASDGTGSGAASEDAAARRRKRLMTLGHDPSRAPA</sequence>
<evidence type="ECO:0000313" key="2">
    <source>
        <dbReference type="EMBL" id="KAA0940121.1"/>
    </source>
</evidence>
<comment type="caution">
    <text evidence="2">The sequence shown here is derived from an EMBL/GenBank/DDBJ whole genome shotgun (WGS) entry which is preliminary data.</text>
</comment>
<protein>
    <submittedName>
        <fullName evidence="2">DUF3140 domain-containing protein</fullName>
    </submittedName>
</protein>
<proteinExistence type="predicted"/>
<evidence type="ECO:0000313" key="3">
    <source>
        <dbReference type="Proteomes" id="UP000324965"/>
    </source>
</evidence>